<feature type="chain" id="PRO_5041285164" evidence="1">
    <location>
        <begin position="22"/>
        <end position="79"/>
    </location>
</feature>
<evidence type="ECO:0000256" key="1">
    <source>
        <dbReference type="SAM" id="SignalP"/>
    </source>
</evidence>
<keyword evidence="1" id="KW-0732">Signal</keyword>
<sequence>MHFPKTLLSAVTLALSTTGIANPVAQPGVEEQQQQHKDRELSIEFMKRAFLEDRQGWTCGFLGGEKDCQVKLRMSVTTG</sequence>
<accession>A0AA37LYA0</accession>
<evidence type="ECO:0000313" key="3">
    <source>
        <dbReference type="Proteomes" id="UP001055172"/>
    </source>
</evidence>
<evidence type="ECO:0000313" key="2">
    <source>
        <dbReference type="EMBL" id="GJC89187.1"/>
    </source>
</evidence>
<gene>
    <name evidence="2" type="ORF">ColLi_12025</name>
</gene>
<protein>
    <submittedName>
        <fullName evidence="2">Uncharacterized protein</fullName>
    </submittedName>
</protein>
<keyword evidence="3" id="KW-1185">Reference proteome</keyword>
<reference evidence="2 3" key="1">
    <citation type="submission" date="2021-07" db="EMBL/GenBank/DDBJ databases">
        <title>Genome data of Colletotrichum spaethianum.</title>
        <authorList>
            <person name="Utami Y.D."/>
            <person name="Hiruma K."/>
        </authorList>
    </citation>
    <scope>NUCLEOTIDE SEQUENCE [LARGE SCALE GENOMIC DNA]</scope>
    <source>
        <strain evidence="2 3">MAFF 242679</strain>
    </source>
</reference>
<dbReference type="AlphaFoldDB" id="A0AA37LYA0"/>
<proteinExistence type="predicted"/>
<name>A0AA37LYA0_9PEZI</name>
<comment type="caution">
    <text evidence="2">The sequence shown here is derived from an EMBL/GenBank/DDBJ whole genome shotgun (WGS) entry which is preliminary data.</text>
</comment>
<dbReference type="EMBL" id="BPPX01000038">
    <property type="protein sequence ID" value="GJC89187.1"/>
    <property type="molecule type" value="Genomic_DNA"/>
</dbReference>
<organism evidence="2 3">
    <name type="scientific">Colletotrichum liriopes</name>
    <dbReference type="NCBI Taxonomy" id="708192"/>
    <lineage>
        <taxon>Eukaryota</taxon>
        <taxon>Fungi</taxon>
        <taxon>Dikarya</taxon>
        <taxon>Ascomycota</taxon>
        <taxon>Pezizomycotina</taxon>
        <taxon>Sordariomycetes</taxon>
        <taxon>Hypocreomycetidae</taxon>
        <taxon>Glomerellales</taxon>
        <taxon>Glomerellaceae</taxon>
        <taxon>Colletotrichum</taxon>
        <taxon>Colletotrichum spaethianum species complex</taxon>
    </lineage>
</organism>
<feature type="signal peptide" evidence="1">
    <location>
        <begin position="1"/>
        <end position="21"/>
    </location>
</feature>
<dbReference type="Proteomes" id="UP001055172">
    <property type="component" value="Unassembled WGS sequence"/>
</dbReference>